<gene>
    <name evidence="1" type="ORF">pdam_00021971</name>
</gene>
<organism evidence="1 2">
    <name type="scientific">Pocillopora damicornis</name>
    <name type="common">Cauliflower coral</name>
    <name type="synonym">Millepora damicornis</name>
    <dbReference type="NCBI Taxonomy" id="46731"/>
    <lineage>
        <taxon>Eukaryota</taxon>
        <taxon>Metazoa</taxon>
        <taxon>Cnidaria</taxon>
        <taxon>Anthozoa</taxon>
        <taxon>Hexacorallia</taxon>
        <taxon>Scleractinia</taxon>
        <taxon>Astrocoeniina</taxon>
        <taxon>Pocilloporidae</taxon>
        <taxon>Pocillopora</taxon>
    </lineage>
</organism>
<comment type="caution">
    <text evidence="1">The sequence shown here is derived from an EMBL/GenBank/DDBJ whole genome shotgun (WGS) entry which is preliminary data.</text>
</comment>
<proteinExistence type="predicted"/>
<sequence length="163" mass="18100">MTPPTKRAVGHIRINPWGPACRRYCIVGLSFFVADEEDEDEWWKSLVSLDELVLRDKLSRSLVTLWIDGSCEADCRAPVKNILIFDPTDVTVPLPPLSSNFSRPSLPLSYSTTTSEFVVSSSSVNVTGLNRRRFADKVFSTGFGATLGRFVRGLSLSRGEDLD</sequence>
<dbReference type="EMBL" id="RCHS01000769">
    <property type="protein sequence ID" value="RMX56904.1"/>
    <property type="molecule type" value="Genomic_DNA"/>
</dbReference>
<evidence type="ECO:0000313" key="2">
    <source>
        <dbReference type="Proteomes" id="UP000275408"/>
    </source>
</evidence>
<dbReference type="Proteomes" id="UP000275408">
    <property type="component" value="Unassembled WGS sequence"/>
</dbReference>
<protein>
    <submittedName>
        <fullName evidence="1">Uncharacterized protein</fullName>
    </submittedName>
</protein>
<reference evidence="1 2" key="1">
    <citation type="journal article" date="2018" name="Sci. Rep.">
        <title>Comparative analysis of the Pocillopora damicornis genome highlights role of immune system in coral evolution.</title>
        <authorList>
            <person name="Cunning R."/>
            <person name="Bay R.A."/>
            <person name="Gillette P."/>
            <person name="Baker A.C."/>
            <person name="Traylor-Knowles N."/>
        </authorList>
    </citation>
    <scope>NUCLEOTIDE SEQUENCE [LARGE SCALE GENOMIC DNA]</scope>
    <source>
        <strain evidence="1">RSMAS</strain>
        <tissue evidence="1">Whole animal</tissue>
    </source>
</reference>
<accession>A0A3M6UTK6</accession>
<name>A0A3M6UTK6_POCDA</name>
<evidence type="ECO:0000313" key="1">
    <source>
        <dbReference type="EMBL" id="RMX56904.1"/>
    </source>
</evidence>
<dbReference type="AlphaFoldDB" id="A0A3M6UTK6"/>
<keyword evidence="2" id="KW-1185">Reference proteome</keyword>